<proteinExistence type="predicted"/>
<dbReference type="RefSeq" id="WP_178267423.1">
    <property type="nucleotide sequence ID" value="NZ_JAPZVM010000001.1"/>
</dbReference>
<reference evidence="2" key="1">
    <citation type="submission" date="2022-12" db="EMBL/GenBank/DDBJ databases">
        <title>Phocaeicola acetigenes sp. nov., isolated feces from a healthy human.</title>
        <authorList>
            <person name="Do H."/>
            <person name="Ha Y.B."/>
            <person name="Kim J.-S."/>
            <person name="Suh M.K."/>
            <person name="Kim H.S."/>
            <person name="Lee J.-S."/>
        </authorList>
    </citation>
    <scope>NUCLEOTIDE SEQUENCE</scope>
    <source>
        <strain evidence="2">KGMB11183</strain>
    </source>
</reference>
<evidence type="ECO:0008006" key="4">
    <source>
        <dbReference type="Google" id="ProtNLM"/>
    </source>
</evidence>
<sequence length="244" mass="27814">MNLRFVKLCVGGLMFVMTPLYAQEKSANVQKLEALRYQRQLHLSTTFVGSIDLAHHSDNPAARIFGEPPSVAPAEDIRLTHLCGARWGWYADFRVKYYVSKLEHSDFLEGFVSAISPLSYFHIGYSVGGVYRLEGTRWQCYPRVGIGQNFYGYNRKKESDGELRLESDGKTFCMDVGIMTQYRLTPLFAITFDVLYRQPLTSAESYLLLETETGMQPYSYRSSTLGRELNVGIGINFCFSLKKK</sequence>
<evidence type="ECO:0000313" key="2">
    <source>
        <dbReference type="EMBL" id="MCZ8371577.1"/>
    </source>
</evidence>
<evidence type="ECO:0000256" key="1">
    <source>
        <dbReference type="SAM" id="SignalP"/>
    </source>
</evidence>
<keyword evidence="3" id="KW-1185">Reference proteome</keyword>
<gene>
    <name evidence="2" type="ORF">O6P32_02505</name>
</gene>
<feature type="signal peptide" evidence="1">
    <location>
        <begin position="1"/>
        <end position="22"/>
    </location>
</feature>
<comment type="caution">
    <text evidence="2">The sequence shown here is derived from an EMBL/GenBank/DDBJ whole genome shotgun (WGS) entry which is preliminary data.</text>
</comment>
<keyword evidence="1" id="KW-0732">Signal</keyword>
<accession>A0ABT4PEU6</accession>
<protein>
    <recommendedName>
        <fullName evidence="4">PorT family protein</fullName>
    </recommendedName>
</protein>
<organism evidence="2 3">
    <name type="scientific">Phocaeicola acetigenes</name>
    <dbReference type="NCBI Taxonomy" id="3016083"/>
    <lineage>
        <taxon>Bacteria</taxon>
        <taxon>Pseudomonadati</taxon>
        <taxon>Bacteroidota</taxon>
        <taxon>Bacteroidia</taxon>
        <taxon>Bacteroidales</taxon>
        <taxon>Bacteroidaceae</taxon>
        <taxon>Phocaeicola</taxon>
    </lineage>
</organism>
<name>A0ABT4PEU6_9BACT</name>
<dbReference type="EMBL" id="JAPZVM010000001">
    <property type="protein sequence ID" value="MCZ8371577.1"/>
    <property type="molecule type" value="Genomic_DNA"/>
</dbReference>
<feature type="chain" id="PRO_5047451766" description="PorT family protein" evidence="1">
    <location>
        <begin position="23"/>
        <end position="244"/>
    </location>
</feature>
<dbReference type="Proteomes" id="UP001141933">
    <property type="component" value="Unassembled WGS sequence"/>
</dbReference>
<evidence type="ECO:0000313" key="3">
    <source>
        <dbReference type="Proteomes" id="UP001141933"/>
    </source>
</evidence>